<evidence type="ECO:0000313" key="2">
    <source>
        <dbReference type="EMBL" id="AJJ35538.1"/>
    </source>
</evidence>
<feature type="transmembrane region" description="Helical" evidence="1">
    <location>
        <begin position="29"/>
        <end position="50"/>
    </location>
</feature>
<dbReference type="Proteomes" id="UP000031883">
    <property type="component" value="Chromosome"/>
</dbReference>
<keyword evidence="3" id="KW-1185">Reference proteome</keyword>
<accession>A0ABM5SLY7</accession>
<keyword evidence="1" id="KW-0812">Transmembrane</keyword>
<dbReference type="EMBL" id="CP009997">
    <property type="protein sequence ID" value="AJJ35538.1"/>
    <property type="molecule type" value="Genomic_DNA"/>
</dbReference>
<reference evidence="2 3" key="1">
    <citation type="journal article" date="2015" name="Genome Announc.">
        <title>Thirty-Two Complete Genome Assemblies of Nine Yersinia Species, Including Y. pestis, Y. pseudotuberculosis, and Y. enterocolitica.</title>
        <authorList>
            <person name="Johnson S.L."/>
            <person name="Daligault H.E."/>
            <person name="Davenport K.W."/>
            <person name="Jaissle J."/>
            <person name="Frey K.G."/>
            <person name="Ladner J.T."/>
            <person name="Broomall S.M."/>
            <person name="Bishop-Lilly K.A."/>
            <person name="Bruce D.C."/>
            <person name="Coyne S.R."/>
            <person name="Gibbons H.S."/>
            <person name="Lo C.C."/>
            <person name="Munk A.C."/>
            <person name="Rosenzweig C.N."/>
            <person name="Koroleva G.I."/>
            <person name="Palacios G.F."/>
            <person name="Redden C.L."/>
            <person name="Xu Y."/>
            <person name="Minogue T.D."/>
            <person name="Chain P.S."/>
        </authorList>
    </citation>
    <scope>NUCLEOTIDE SEQUENCE [LARGE SCALE GENOMIC DNA]</scope>
    <source>
        <strain evidence="2 3">Y231</strain>
    </source>
</reference>
<organism evidence="2 3">
    <name type="scientific">Yersinia rochesterensis</name>
    <dbReference type="NCBI Taxonomy" id="1604335"/>
    <lineage>
        <taxon>Bacteria</taxon>
        <taxon>Pseudomonadati</taxon>
        <taxon>Pseudomonadota</taxon>
        <taxon>Gammaproteobacteria</taxon>
        <taxon>Enterobacterales</taxon>
        <taxon>Yersiniaceae</taxon>
        <taxon>Yersinia</taxon>
    </lineage>
</organism>
<keyword evidence="1" id="KW-1133">Transmembrane helix</keyword>
<evidence type="ECO:0000256" key="1">
    <source>
        <dbReference type="SAM" id="Phobius"/>
    </source>
</evidence>
<proteinExistence type="predicted"/>
<protein>
    <submittedName>
        <fullName evidence="2">Uncharacterized protein</fullName>
    </submittedName>
</protein>
<gene>
    <name evidence="2" type="ORF">CH54_3285</name>
</gene>
<sequence>MMAETTKIISFNINLFLIPNTMTLLNPNLYITLNQLFCYILILLFLYALFTTVRVRITNKYPTKPDRNINVTLRGFVPHHVINIITNTNAIIINENLVFINGENNKASHQCYNGLEHKFLFIPYFSSSLLSIGFPRITGLIE</sequence>
<keyword evidence="1" id="KW-0472">Membrane</keyword>
<name>A0ABM5SLY7_9GAMM</name>
<evidence type="ECO:0000313" key="3">
    <source>
        <dbReference type="Proteomes" id="UP000031883"/>
    </source>
</evidence>